<protein>
    <submittedName>
        <fullName evidence="1">Uncharacterized protein</fullName>
    </submittedName>
</protein>
<dbReference type="AlphaFoldDB" id="A0A346Y5R8"/>
<dbReference type="Proteomes" id="UP000264006">
    <property type="component" value="Plasmid pEDY32-46I"/>
</dbReference>
<evidence type="ECO:0000313" key="1">
    <source>
        <dbReference type="EMBL" id="AXV09815.1"/>
    </source>
</evidence>
<keyword evidence="2" id="KW-1185">Reference proteome</keyword>
<evidence type="ECO:0000313" key="2">
    <source>
        <dbReference type="Proteomes" id="UP000264006"/>
    </source>
</evidence>
<reference evidence="1 2" key="1">
    <citation type="submission" date="2018-09" db="EMBL/GenBank/DDBJ databases">
        <title>Complete genome sequence of Euzebya sp. DY32-46 isolated from seawater of Pacific Ocean.</title>
        <authorList>
            <person name="Xu L."/>
            <person name="Wu Y.-H."/>
            <person name="Xu X.-W."/>
        </authorList>
    </citation>
    <scope>NUCLEOTIDE SEQUENCE [LARGE SCALE GENOMIC DNA]</scope>
    <source>
        <strain evidence="1 2">DY32-46</strain>
        <plasmid evidence="2">pedy32-46i</plasmid>
    </source>
</reference>
<geneLocation type="plasmid" evidence="2">
    <name>pedy32-46i</name>
</geneLocation>
<sequence>MHLHSTSPERRASRLIALAATVRIADAGLILRSMHEDAVRASPAAAPPPAGNA</sequence>
<keyword evidence="1" id="KW-0614">Plasmid</keyword>
<accession>A0A346Y5R8</accession>
<dbReference type="KEGG" id="euz:DVS28_b0045"/>
<gene>
    <name evidence="1" type="ORF">DVS28_b0045</name>
</gene>
<proteinExistence type="predicted"/>
<organism evidence="1 2">
    <name type="scientific">Euzebya pacifica</name>
    <dbReference type="NCBI Taxonomy" id="1608957"/>
    <lineage>
        <taxon>Bacteria</taxon>
        <taxon>Bacillati</taxon>
        <taxon>Actinomycetota</taxon>
        <taxon>Nitriliruptoria</taxon>
        <taxon>Euzebyales</taxon>
    </lineage>
</organism>
<name>A0A346Y5R8_9ACTN</name>
<dbReference type="EMBL" id="CP031166">
    <property type="protein sequence ID" value="AXV09815.1"/>
    <property type="molecule type" value="Genomic_DNA"/>
</dbReference>